<dbReference type="PROSITE" id="PS01033">
    <property type="entry name" value="GLOBIN"/>
    <property type="match status" value="1"/>
</dbReference>
<evidence type="ECO:0000256" key="5">
    <source>
        <dbReference type="ARBA" id="ARBA00023004"/>
    </source>
</evidence>
<dbReference type="InParanoid" id="A0A6P6XWK6"/>
<evidence type="ECO:0000256" key="7">
    <source>
        <dbReference type="SAM" id="MobiDB-lite"/>
    </source>
</evidence>
<keyword evidence="9" id="KW-1185">Reference proteome</keyword>
<evidence type="ECO:0000313" key="10">
    <source>
        <dbReference type="RefSeq" id="XP_027196289.1"/>
    </source>
</evidence>
<sequence length="382" mass="45055">MNVLCGNHKNLNIINNIFKRRFSTTLTIPNSEQESSDSLQIDDNEIELSEKEIQLVRDTWTVLRKDLAGFKFLGAELLVRFFTKYPDYQQKFKSFKDIPINFQQNHSIRIDKKLMAHGTYVMYTIGMLVDNLEKPDIMIQMLKRLARNHYRRRISLKAFEQLRDTLLEHLLDLLGQQIFNKKTMIAWRKAFGYLLREIEKNFKLLESDIERSGSYYRLNSLHDNAKHEMMQDYRRNCLFDYQLRLRKRSEQYNSTLRTNQLMNNLKYSTMLNESLINKQKYSDSEIDQPKIIVNQQPNSLIIQPVLHQSMISSSSSSNHPSQPSNQIQQTSIPTSSTSSPVTQTINILPTTINDRNTHKIQKKPDKSKNFLWKLLANLRKKF</sequence>
<keyword evidence="1 6" id="KW-0813">Transport</keyword>
<dbReference type="Pfam" id="PF00042">
    <property type="entry name" value="Globin"/>
    <property type="match status" value="1"/>
</dbReference>
<dbReference type="PANTHER" id="PTHR47217:SF1">
    <property type="entry name" value="GLOBIN-LIKE PROTEIN"/>
    <property type="match status" value="1"/>
</dbReference>
<evidence type="ECO:0000313" key="9">
    <source>
        <dbReference type="Proteomes" id="UP000515146"/>
    </source>
</evidence>
<dbReference type="GO" id="GO:0020037">
    <property type="term" value="F:heme binding"/>
    <property type="evidence" value="ECO:0007669"/>
    <property type="project" value="InterPro"/>
</dbReference>
<dbReference type="InterPro" id="IPR012292">
    <property type="entry name" value="Globin/Proto"/>
</dbReference>
<dbReference type="InterPro" id="IPR044399">
    <property type="entry name" value="Mb-like_M"/>
</dbReference>
<organism evidence="9 10">
    <name type="scientific">Dermatophagoides pteronyssinus</name>
    <name type="common">European house dust mite</name>
    <dbReference type="NCBI Taxonomy" id="6956"/>
    <lineage>
        <taxon>Eukaryota</taxon>
        <taxon>Metazoa</taxon>
        <taxon>Ecdysozoa</taxon>
        <taxon>Arthropoda</taxon>
        <taxon>Chelicerata</taxon>
        <taxon>Arachnida</taxon>
        <taxon>Acari</taxon>
        <taxon>Acariformes</taxon>
        <taxon>Sarcoptiformes</taxon>
        <taxon>Astigmata</taxon>
        <taxon>Psoroptidia</taxon>
        <taxon>Analgoidea</taxon>
        <taxon>Pyroglyphidae</taxon>
        <taxon>Dermatophagoidinae</taxon>
        <taxon>Dermatophagoides</taxon>
    </lineage>
</organism>
<comment type="similarity">
    <text evidence="6">Belongs to the globin family.</text>
</comment>
<name>A0A6P6XWK6_DERPT</name>
<evidence type="ECO:0000256" key="1">
    <source>
        <dbReference type="ARBA" id="ARBA00022448"/>
    </source>
</evidence>
<evidence type="ECO:0000256" key="4">
    <source>
        <dbReference type="ARBA" id="ARBA00022723"/>
    </source>
</evidence>
<feature type="region of interest" description="Disordered" evidence="7">
    <location>
        <begin position="311"/>
        <end position="343"/>
    </location>
</feature>
<dbReference type="Proteomes" id="UP000515146">
    <property type="component" value="Unplaced"/>
</dbReference>
<dbReference type="AlphaFoldDB" id="A0A6P6XWK6"/>
<dbReference type="KEGG" id="dpte:113790785"/>
<dbReference type="GO" id="GO:0019825">
    <property type="term" value="F:oxygen binding"/>
    <property type="evidence" value="ECO:0007669"/>
    <property type="project" value="InterPro"/>
</dbReference>
<reference evidence="10" key="1">
    <citation type="submission" date="2025-08" db="UniProtKB">
        <authorList>
            <consortium name="RefSeq"/>
        </authorList>
    </citation>
    <scope>IDENTIFICATION</scope>
    <source>
        <strain evidence="10">Airmid</strain>
    </source>
</reference>
<dbReference type="RefSeq" id="XP_027196289.1">
    <property type="nucleotide sequence ID" value="XM_027340488.1"/>
</dbReference>
<dbReference type="Gene3D" id="1.10.490.10">
    <property type="entry name" value="Globins"/>
    <property type="match status" value="1"/>
</dbReference>
<keyword evidence="2 6" id="KW-0349">Heme</keyword>
<dbReference type="CDD" id="cd01040">
    <property type="entry name" value="Mb-like"/>
    <property type="match status" value="1"/>
</dbReference>
<keyword evidence="5" id="KW-0408">Iron</keyword>
<evidence type="ECO:0000256" key="2">
    <source>
        <dbReference type="ARBA" id="ARBA00022617"/>
    </source>
</evidence>
<evidence type="ECO:0000259" key="8">
    <source>
        <dbReference type="PROSITE" id="PS01033"/>
    </source>
</evidence>
<dbReference type="InterPro" id="IPR009050">
    <property type="entry name" value="Globin-like_sf"/>
</dbReference>
<dbReference type="PANTHER" id="PTHR47217">
    <property type="entry name" value="GLOBIN-LIKE PROTEIN"/>
    <property type="match status" value="1"/>
</dbReference>
<dbReference type="GO" id="GO:0005344">
    <property type="term" value="F:oxygen carrier activity"/>
    <property type="evidence" value="ECO:0007669"/>
    <property type="project" value="UniProtKB-KW"/>
</dbReference>
<dbReference type="GO" id="GO:0046872">
    <property type="term" value="F:metal ion binding"/>
    <property type="evidence" value="ECO:0007669"/>
    <property type="project" value="UniProtKB-KW"/>
</dbReference>
<protein>
    <submittedName>
        <fullName evidence="10">Uncharacterized protein LOC113790785</fullName>
    </submittedName>
</protein>
<dbReference type="InterPro" id="IPR000971">
    <property type="entry name" value="Globin"/>
</dbReference>
<dbReference type="OrthoDB" id="6483840at2759"/>
<keyword evidence="3 6" id="KW-0561">Oxygen transport</keyword>
<keyword evidence="4" id="KW-0479">Metal-binding</keyword>
<feature type="domain" description="Globin" evidence="8">
    <location>
        <begin position="47"/>
        <end position="203"/>
    </location>
</feature>
<evidence type="ECO:0000256" key="6">
    <source>
        <dbReference type="RuleBase" id="RU000356"/>
    </source>
</evidence>
<proteinExistence type="inferred from homology"/>
<gene>
    <name evidence="10" type="primary">LOC113790785</name>
</gene>
<accession>A0A6P6XWK6</accession>
<dbReference type="SUPFAM" id="SSF46458">
    <property type="entry name" value="Globin-like"/>
    <property type="match status" value="1"/>
</dbReference>
<evidence type="ECO:0000256" key="3">
    <source>
        <dbReference type="ARBA" id="ARBA00022621"/>
    </source>
</evidence>